<dbReference type="EMBL" id="JBHRWW010000010">
    <property type="protein sequence ID" value="MFC3689513.1"/>
    <property type="molecule type" value="Genomic_DNA"/>
</dbReference>
<keyword evidence="3" id="KW-0472">Membrane</keyword>
<comment type="caution">
    <text evidence="4">The sequence shown here is derived from an EMBL/GenBank/DDBJ whole genome shotgun (WGS) entry which is preliminary data.</text>
</comment>
<keyword evidence="3" id="KW-0812">Transmembrane</keyword>
<feature type="transmembrane region" description="Helical" evidence="3">
    <location>
        <begin position="91"/>
        <end position="117"/>
    </location>
</feature>
<keyword evidence="3" id="KW-1133">Transmembrane helix</keyword>
<accession>A0ABV7WK58</accession>
<reference evidence="5" key="1">
    <citation type="journal article" date="2019" name="Int. J. Syst. Evol. Microbiol.">
        <title>The Global Catalogue of Microorganisms (GCM) 10K type strain sequencing project: providing services to taxonomists for standard genome sequencing and annotation.</title>
        <authorList>
            <consortium name="The Broad Institute Genomics Platform"/>
            <consortium name="The Broad Institute Genome Sequencing Center for Infectious Disease"/>
            <person name="Wu L."/>
            <person name="Ma J."/>
        </authorList>
    </citation>
    <scope>NUCLEOTIDE SEQUENCE [LARGE SCALE GENOMIC DNA]</scope>
    <source>
        <strain evidence="5">NCAIM B.02333</strain>
    </source>
</reference>
<dbReference type="InterPro" id="IPR029025">
    <property type="entry name" value="T3SS_substrate_exporter_C"/>
</dbReference>
<feature type="transmembrane region" description="Helical" evidence="3">
    <location>
        <begin position="191"/>
        <end position="210"/>
    </location>
</feature>
<dbReference type="SUPFAM" id="SSF160544">
    <property type="entry name" value="EscU C-terminal domain-like"/>
    <property type="match status" value="1"/>
</dbReference>
<proteinExistence type="predicted"/>
<feature type="compositionally biased region" description="Low complexity" evidence="2">
    <location>
        <begin position="386"/>
        <end position="396"/>
    </location>
</feature>
<sequence length="396" mass="41847">MSGGGDAGEKTEAPSARKLKEAKDQGQIPHTQDLSSWAAIAAMAVTAPAVVHAGHERLVGSLLRIDQVVADPEPAVAIDVLVDSVAASMLVLVPMVAAALLASVAAFAVQGGIHFAWPKLKPDPKRLNPYSGLKRILGPMTWWEAAKTTIKAAALVLVTWFAVSAMMPSLMGAGAMTLGSTVDTMQGALRTLVQTAVLVGVVMAAADFVVQKRKSLKDLRMTKEEVKQENKSTEGNPLIKQAVRSKQMQVSRNRMMSAVAQADVVVVNPTHYAVALRYEPGAGPPQVLASGVDGVAARIRERAAEHRVPMVEDVPLARALHAACEVGDEIPGELFEAVAHVLAFVMSLRAKGSAAGVHSDARRRGATPDGAELRRQRTKRRRRRPAAAAPGAPTPA</sequence>
<evidence type="ECO:0000313" key="4">
    <source>
        <dbReference type="EMBL" id="MFC3689513.1"/>
    </source>
</evidence>
<protein>
    <submittedName>
        <fullName evidence="4">Flagellar biosynthesis protein FlhB</fullName>
    </submittedName>
</protein>
<dbReference type="PANTHER" id="PTHR30531">
    <property type="entry name" value="FLAGELLAR BIOSYNTHETIC PROTEIN FLHB"/>
    <property type="match status" value="1"/>
</dbReference>
<name>A0ABV7WK58_9MICO</name>
<dbReference type="PRINTS" id="PR00950">
    <property type="entry name" value="TYPE3IMSPROT"/>
</dbReference>
<dbReference type="Pfam" id="PF01312">
    <property type="entry name" value="Bac_export_2"/>
    <property type="match status" value="1"/>
</dbReference>
<evidence type="ECO:0000313" key="5">
    <source>
        <dbReference type="Proteomes" id="UP001595685"/>
    </source>
</evidence>
<feature type="coiled-coil region" evidence="1">
    <location>
        <begin position="209"/>
        <end position="236"/>
    </location>
</feature>
<evidence type="ECO:0000256" key="1">
    <source>
        <dbReference type="SAM" id="Coils"/>
    </source>
</evidence>
<feature type="region of interest" description="Disordered" evidence="2">
    <location>
        <begin position="355"/>
        <end position="396"/>
    </location>
</feature>
<organism evidence="4 5">
    <name type="scientific">Aquipuribacter hungaricus</name>
    <dbReference type="NCBI Taxonomy" id="545624"/>
    <lineage>
        <taxon>Bacteria</taxon>
        <taxon>Bacillati</taxon>
        <taxon>Actinomycetota</taxon>
        <taxon>Actinomycetes</taxon>
        <taxon>Micrococcales</taxon>
        <taxon>Intrasporangiaceae</taxon>
        <taxon>Aquipuribacter</taxon>
    </lineage>
</organism>
<keyword evidence="4" id="KW-0969">Cilium</keyword>
<dbReference type="Gene3D" id="3.40.1690.10">
    <property type="entry name" value="secretion proteins EscU"/>
    <property type="match status" value="1"/>
</dbReference>
<keyword evidence="4" id="KW-0966">Cell projection</keyword>
<dbReference type="Proteomes" id="UP001595685">
    <property type="component" value="Unassembled WGS sequence"/>
</dbReference>
<keyword evidence="5" id="KW-1185">Reference proteome</keyword>
<feature type="compositionally biased region" description="Basic residues" evidence="2">
    <location>
        <begin position="376"/>
        <end position="385"/>
    </location>
</feature>
<dbReference type="RefSeq" id="WP_340295883.1">
    <property type="nucleotide sequence ID" value="NZ_JBBEOI010000335.1"/>
</dbReference>
<keyword evidence="4" id="KW-0282">Flagellum</keyword>
<evidence type="ECO:0000256" key="3">
    <source>
        <dbReference type="SAM" id="Phobius"/>
    </source>
</evidence>
<dbReference type="PANTHER" id="PTHR30531:SF12">
    <property type="entry name" value="FLAGELLAR BIOSYNTHETIC PROTEIN FLHB"/>
    <property type="match status" value="1"/>
</dbReference>
<evidence type="ECO:0000256" key="2">
    <source>
        <dbReference type="SAM" id="MobiDB-lite"/>
    </source>
</evidence>
<dbReference type="InterPro" id="IPR006135">
    <property type="entry name" value="T3SS_substrate_exporter"/>
</dbReference>
<gene>
    <name evidence="4" type="ORF">ACFOLH_14270</name>
</gene>
<feature type="transmembrane region" description="Helical" evidence="3">
    <location>
        <begin position="152"/>
        <end position="171"/>
    </location>
</feature>
<feature type="region of interest" description="Disordered" evidence="2">
    <location>
        <begin position="1"/>
        <end position="30"/>
    </location>
</feature>
<keyword evidence="1" id="KW-0175">Coiled coil</keyword>